<dbReference type="InterPro" id="IPR037523">
    <property type="entry name" value="VOC_core"/>
</dbReference>
<dbReference type="CDD" id="cd07247">
    <property type="entry name" value="SgaA_N_like"/>
    <property type="match status" value="1"/>
</dbReference>
<proteinExistence type="predicted"/>
<dbReference type="EMBL" id="JBHSON010000048">
    <property type="protein sequence ID" value="MFC5749996.1"/>
    <property type="molecule type" value="Genomic_DNA"/>
</dbReference>
<gene>
    <name evidence="2" type="ORF">ACFPZN_30580</name>
</gene>
<dbReference type="Gene3D" id="3.10.180.10">
    <property type="entry name" value="2,3-Dihydroxybiphenyl 1,2-Dioxygenase, domain 1"/>
    <property type="match status" value="1"/>
</dbReference>
<dbReference type="PANTHER" id="PTHR33993">
    <property type="entry name" value="GLYOXALASE-RELATED"/>
    <property type="match status" value="1"/>
</dbReference>
<name>A0ABW1A4A0_9ACTN</name>
<dbReference type="SUPFAM" id="SSF54593">
    <property type="entry name" value="Glyoxalase/Bleomycin resistance protein/Dihydroxybiphenyl dioxygenase"/>
    <property type="match status" value="1"/>
</dbReference>
<evidence type="ECO:0000313" key="2">
    <source>
        <dbReference type="EMBL" id="MFC5749996.1"/>
    </source>
</evidence>
<feature type="domain" description="VOC" evidence="1">
    <location>
        <begin position="10"/>
        <end position="123"/>
    </location>
</feature>
<sequence>MAMEAPAYDTVSWFQIGTDDSEGAQSFYGGLFGWKFTLDPDSDGYDLIGYPGSTAPSGGIAHTAGGAENHAMFLVLVKDVKAACAQAEKLGGKVAVEPTTAASGLVFAYLHDPAGNRFGVFTPPPVPA</sequence>
<dbReference type="Pfam" id="PF00903">
    <property type="entry name" value="Glyoxalase"/>
    <property type="match status" value="1"/>
</dbReference>
<comment type="caution">
    <text evidence="2">The sequence shown here is derived from an EMBL/GenBank/DDBJ whole genome shotgun (WGS) entry which is preliminary data.</text>
</comment>
<accession>A0ABW1A4A0</accession>
<dbReference type="PANTHER" id="PTHR33993:SF2">
    <property type="entry name" value="VOC DOMAIN-CONTAINING PROTEIN"/>
    <property type="match status" value="1"/>
</dbReference>
<dbReference type="InterPro" id="IPR004360">
    <property type="entry name" value="Glyas_Fos-R_dOase_dom"/>
</dbReference>
<evidence type="ECO:0000313" key="3">
    <source>
        <dbReference type="Proteomes" id="UP001596074"/>
    </source>
</evidence>
<evidence type="ECO:0000259" key="1">
    <source>
        <dbReference type="PROSITE" id="PS51819"/>
    </source>
</evidence>
<organism evidence="2 3">
    <name type="scientific">Actinomadura rugatobispora</name>
    <dbReference type="NCBI Taxonomy" id="1994"/>
    <lineage>
        <taxon>Bacteria</taxon>
        <taxon>Bacillati</taxon>
        <taxon>Actinomycetota</taxon>
        <taxon>Actinomycetes</taxon>
        <taxon>Streptosporangiales</taxon>
        <taxon>Thermomonosporaceae</taxon>
        <taxon>Actinomadura</taxon>
    </lineage>
</organism>
<dbReference type="InterPro" id="IPR052164">
    <property type="entry name" value="Anthracycline_SecMetBiosynth"/>
</dbReference>
<dbReference type="RefSeq" id="WP_378285722.1">
    <property type="nucleotide sequence ID" value="NZ_JBHSON010000048.1"/>
</dbReference>
<protein>
    <submittedName>
        <fullName evidence="2">VOC family protein</fullName>
    </submittedName>
</protein>
<reference evidence="3" key="1">
    <citation type="journal article" date="2019" name="Int. J. Syst. Evol. Microbiol.">
        <title>The Global Catalogue of Microorganisms (GCM) 10K type strain sequencing project: providing services to taxonomists for standard genome sequencing and annotation.</title>
        <authorList>
            <consortium name="The Broad Institute Genomics Platform"/>
            <consortium name="The Broad Institute Genome Sequencing Center for Infectious Disease"/>
            <person name="Wu L."/>
            <person name="Ma J."/>
        </authorList>
    </citation>
    <scope>NUCLEOTIDE SEQUENCE [LARGE SCALE GENOMIC DNA]</scope>
    <source>
        <strain evidence="3">KCTC 42087</strain>
    </source>
</reference>
<dbReference type="PROSITE" id="PS51819">
    <property type="entry name" value="VOC"/>
    <property type="match status" value="1"/>
</dbReference>
<dbReference type="Proteomes" id="UP001596074">
    <property type="component" value="Unassembled WGS sequence"/>
</dbReference>
<keyword evidence="3" id="KW-1185">Reference proteome</keyword>
<dbReference type="InterPro" id="IPR029068">
    <property type="entry name" value="Glyas_Bleomycin-R_OHBP_Dase"/>
</dbReference>